<feature type="transmembrane region" description="Helical" evidence="11">
    <location>
        <begin position="87"/>
        <end position="106"/>
    </location>
</feature>
<proteinExistence type="predicted"/>
<organism evidence="14 15">
    <name type="scientific">Asanoa iriomotensis</name>
    <dbReference type="NCBI Taxonomy" id="234613"/>
    <lineage>
        <taxon>Bacteria</taxon>
        <taxon>Bacillati</taxon>
        <taxon>Actinomycetota</taxon>
        <taxon>Actinomycetes</taxon>
        <taxon>Micromonosporales</taxon>
        <taxon>Micromonosporaceae</taxon>
        <taxon>Asanoa</taxon>
    </lineage>
</organism>
<evidence type="ECO:0000256" key="7">
    <source>
        <dbReference type="ARBA" id="ARBA00022840"/>
    </source>
</evidence>
<evidence type="ECO:0000256" key="2">
    <source>
        <dbReference type="ARBA" id="ARBA00022553"/>
    </source>
</evidence>
<reference evidence="14 15" key="1">
    <citation type="submission" date="2021-01" db="EMBL/GenBank/DDBJ databases">
        <title>Whole genome shotgun sequence of Asanoa iriomotensis NBRC 100142.</title>
        <authorList>
            <person name="Komaki H."/>
            <person name="Tamura T."/>
        </authorList>
    </citation>
    <scope>NUCLEOTIDE SEQUENCE [LARGE SCALE GENOMIC DNA]</scope>
    <source>
        <strain evidence="14 15">NBRC 100142</strain>
    </source>
</reference>
<evidence type="ECO:0000256" key="6">
    <source>
        <dbReference type="ARBA" id="ARBA00022777"/>
    </source>
</evidence>
<evidence type="ECO:0000256" key="9">
    <source>
        <dbReference type="ARBA" id="ARBA00023012"/>
    </source>
</evidence>
<evidence type="ECO:0000259" key="13">
    <source>
        <dbReference type="Pfam" id="PF13493"/>
    </source>
</evidence>
<keyword evidence="5" id="KW-0547">Nucleotide-binding</keyword>
<keyword evidence="2" id="KW-0597">Phosphoprotein</keyword>
<keyword evidence="10 11" id="KW-0472">Membrane</keyword>
<feature type="signal peptide" evidence="12">
    <location>
        <begin position="1"/>
        <end position="22"/>
    </location>
</feature>
<dbReference type="EMBL" id="BONC01000082">
    <property type="protein sequence ID" value="GIF60932.1"/>
    <property type="molecule type" value="Genomic_DNA"/>
</dbReference>
<comment type="caution">
    <text evidence="14">The sequence shown here is derived from an EMBL/GenBank/DDBJ whole genome shotgun (WGS) entry which is preliminary data.</text>
</comment>
<dbReference type="Proteomes" id="UP000624325">
    <property type="component" value="Unassembled WGS sequence"/>
</dbReference>
<keyword evidence="7" id="KW-0067">ATP-binding</keyword>
<evidence type="ECO:0000256" key="12">
    <source>
        <dbReference type="SAM" id="SignalP"/>
    </source>
</evidence>
<name>A0ABQ4CDT2_9ACTN</name>
<dbReference type="InterPro" id="IPR025201">
    <property type="entry name" value="KdpD_TM"/>
</dbReference>
<evidence type="ECO:0000256" key="4">
    <source>
        <dbReference type="ARBA" id="ARBA00022692"/>
    </source>
</evidence>
<feature type="transmembrane region" description="Helical" evidence="11">
    <location>
        <begin position="32"/>
        <end position="50"/>
    </location>
</feature>
<evidence type="ECO:0000256" key="10">
    <source>
        <dbReference type="ARBA" id="ARBA00023136"/>
    </source>
</evidence>
<accession>A0ABQ4CDT2</accession>
<evidence type="ECO:0000256" key="5">
    <source>
        <dbReference type="ARBA" id="ARBA00022741"/>
    </source>
</evidence>
<comment type="subcellular location">
    <subcellularLocation>
        <location evidence="1">Membrane</location>
        <topology evidence="1">Multi-pass membrane protein</topology>
    </subcellularLocation>
</comment>
<keyword evidence="4 11" id="KW-0812">Transmembrane</keyword>
<keyword evidence="12" id="KW-0732">Signal</keyword>
<keyword evidence="6" id="KW-0418">Kinase</keyword>
<sequence>MSAARVNLTLVAALVVPAAASAALVPARGHLDNTDIALVMVVVIVAVATAGRRAAGYLAAVSAGVWFEFFFTRPYHRFSIDESADVVTFVLLVLVGAAVTEIAVWGRRRHTAALRQEGYLHDIALAASVGATGGSSVELIKDVAAQLIQTLGLTGCRFQYGVAGVGNPPRLCRDGRLLVDRKPSNAPTLPAGVEIELLVESGGRLHGRYLLSAPAGTVATPEQRRVAVTLAAQVGAALG</sequence>
<feature type="domain" description="Sensor protein KdpD transmembrane" evidence="13">
    <location>
        <begin position="11"/>
        <end position="115"/>
    </location>
</feature>
<dbReference type="InterPro" id="IPR038318">
    <property type="entry name" value="KdpD_sf"/>
</dbReference>
<evidence type="ECO:0000313" key="15">
    <source>
        <dbReference type="Proteomes" id="UP000624325"/>
    </source>
</evidence>
<feature type="chain" id="PRO_5045394755" description="Sensor protein KdpD transmembrane domain-containing protein" evidence="12">
    <location>
        <begin position="23"/>
        <end position="239"/>
    </location>
</feature>
<dbReference type="Gene3D" id="1.20.120.620">
    <property type="entry name" value="Backbone structure of the membrane domain of e. Coli histidine kinase receptor kdpd"/>
    <property type="match status" value="1"/>
</dbReference>
<dbReference type="Pfam" id="PF13493">
    <property type="entry name" value="DUF4118"/>
    <property type="match status" value="1"/>
</dbReference>
<evidence type="ECO:0000313" key="14">
    <source>
        <dbReference type="EMBL" id="GIF60932.1"/>
    </source>
</evidence>
<keyword evidence="9" id="KW-0902">Two-component regulatory system</keyword>
<protein>
    <recommendedName>
        <fullName evidence="13">Sensor protein KdpD transmembrane domain-containing protein</fullName>
    </recommendedName>
</protein>
<gene>
    <name evidence="14" type="ORF">Air01nite_70270</name>
</gene>
<dbReference type="RefSeq" id="WP_203707749.1">
    <property type="nucleotide sequence ID" value="NZ_BAAALU010000023.1"/>
</dbReference>
<evidence type="ECO:0000256" key="1">
    <source>
        <dbReference type="ARBA" id="ARBA00004141"/>
    </source>
</evidence>
<evidence type="ECO:0000256" key="11">
    <source>
        <dbReference type="SAM" id="Phobius"/>
    </source>
</evidence>
<evidence type="ECO:0000256" key="3">
    <source>
        <dbReference type="ARBA" id="ARBA00022679"/>
    </source>
</evidence>
<evidence type="ECO:0000256" key="8">
    <source>
        <dbReference type="ARBA" id="ARBA00022989"/>
    </source>
</evidence>
<feature type="transmembrane region" description="Helical" evidence="11">
    <location>
        <begin position="57"/>
        <end position="75"/>
    </location>
</feature>
<keyword evidence="3" id="KW-0808">Transferase</keyword>
<keyword evidence="15" id="KW-1185">Reference proteome</keyword>
<keyword evidence="8 11" id="KW-1133">Transmembrane helix</keyword>